<evidence type="ECO:0000313" key="2">
    <source>
        <dbReference type="EMBL" id="KAJ3592583.1"/>
    </source>
</evidence>
<comment type="caution">
    <text evidence="2">The sequence shown here is derived from an EMBL/GenBank/DDBJ whole genome shotgun (WGS) entry which is preliminary data.</text>
</comment>
<dbReference type="Proteomes" id="UP001148018">
    <property type="component" value="Unassembled WGS sequence"/>
</dbReference>
<gene>
    <name evidence="2" type="ORF">NHX12_007710</name>
</gene>
<feature type="compositionally biased region" description="Basic residues" evidence="1">
    <location>
        <begin position="43"/>
        <end position="53"/>
    </location>
</feature>
<reference evidence="2" key="1">
    <citation type="submission" date="2022-07" db="EMBL/GenBank/DDBJ databases">
        <title>Chromosome-level genome of Muraenolepis orangiensis.</title>
        <authorList>
            <person name="Kim J."/>
        </authorList>
    </citation>
    <scope>NUCLEOTIDE SEQUENCE</scope>
    <source>
        <strain evidence="2">KU_S4_2022</strain>
        <tissue evidence="2">Muscle</tissue>
    </source>
</reference>
<dbReference type="AlphaFoldDB" id="A0A9Q0DQI2"/>
<keyword evidence="3" id="KW-1185">Reference proteome</keyword>
<feature type="region of interest" description="Disordered" evidence="1">
    <location>
        <begin position="32"/>
        <end position="54"/>
    </location>
</feature>
<dbReference type="EMBL" id="JANIIK010000113">
    <property type="protein sequence ID" value="KAJ3592583.1"/>
    <property type="molecule type" value="Genomic_DNA"/>
</dbReference>
<evidence type="ECO:0000313" key="3">
    <source>
        <dbReference type="Proteomes" id="UP001148018"/>
    </source>
</evidence>
<organism evidence="2 3">
    <name type="scientific">Muraenolepis orangiensis</name>
    <name type="common">Patagonian moray cod</name>
    <dbReference type="NCBI Taxonomy" id="630683"/>
    <lineage>
        <taxon>Eukaryota</taxon>
        <taxon>Metazoa</taxon>
        <taxon>Chordata</taxon>
        <taxon>Craniata</taxon>
        <taxon>Vertebrata</taxon>
        <taxon>Euteleostomi</taxon>
        <taxon>Actinopterygii</taxon>
        <taxon>Neopterygii</taxon>
        <taxon>Teleostei</taxon>
        <taxon>Neoteleostei</taxon>
        <taxon>Acanthomorphata</taxon>
        <taxon>Zeiogadaria</taxon>
        <taxon>Gadariae</taxon>
        <taxon>Gadiformes</taxon>
        <taxon>Muraenolepidoidei</taxon>
        <taxon>Muraenolepididae</taxon>
        <taxon>Muraenolepis</taxon>
    </lineage>
</organism>
<name>A0A9Q0DQI2_9TELE</name>
<evidence type="ECO:0000256" key="1">
    <source>
        <dbReference type="SAM" id="MobiDB-lite"/>
    </source>
</evidence>
<proteinExistence type="predicted"/>
<sequence>MGERTSGGDTVTEVQKVLRHLLSALPLRPQQTEAQSILDKQQRTARSKQHRGMMAHVCSPHEEGTFEEGAFEEGAFEEQRKPIQLFKRWSSVFLQNPLGCNAPRTDQEEL</sequence>
<protein>
    <submittedName>
        <fullName evidence="2">Uncharacterized protein</fullName>
    </submittedName>
</protein>
<accession>A0A9Q0DQI2</accession>